<reference evidence="3 4" key="1">
    <citation type="submission" date="2018-10" db="EMBL/GenBank/DDBJ databases">
        <title>Natrarchaeobius chitinivorans gen. nov., sp. nov., and Natrarchaeobius haloalkaliphilus sp. nov., alkaliphilic, chitin-utilizing haloarchaea from hypersaline alkaline lakes.</title>
        <authorList>
            <person name="Sorokin D.Y."/>
            <person name="Elcheninov A.G."/>
            <person name="Kostrikina N.A."/>
            <person name="Bale N.J."/>
            <person name="Sinninghe Damste J.S."/>
            <person name="Khijniak T.V."/>
            <person name="Kublanov I.V."/>
            <person name="Toshchakov S.V."/>
        </authorList>
    </citation>
    <scope>NUCLEOTIDE SEQUENCE [LARGE SCALE GENOMIC DNA]</scope>
    <source>
        <strain evidence="3 4">AArcht4T</strain>
    </source>
</reference>
<feature type="transmembrane region" description="Helical" evidence="1">
    <location>
        <begin position="512"/>
        <end position="534"/>
    </location>
</feature>
<dbReference type="PANTHER" id="PTHR43849:SF2">
    <property type="entry name" value="BLL3936 PROTEIN"/>
    <property type="match status" value="1"/>
</dbReference>
<evidence type="ECO:0000313" key="3">
    <source>
        <dbReference type="EMBL" id="RQG95442.1"/>
    </source>
</evidence>
<protein>
    <submittedName>
        <fullName evidence="3">TRAP transporter fused permease subunit</fullName>
    </submittedName>
</protein>
<feature type="transmembrane region" description="Helical" evidence="1">
    <location>
        <begin position="288"/>
        <end position="307"/>
    </location>
</feature>
<dbReference type="RefSeq" id="WP_124195151.1">
    <property type="nucleotide sequence ID" value="NZ_REGA01000005.1"/>
</dbReference>
<comment type="caution">
    <text evidence="3">The sequence shown here is derived from an EMBL/GenBank/DDBJ whole genome shotgun (WGS) entry which is preliminary data.</text>
</comment>
<evidence type="ECO:0000313" key="4">
    <source>
        <dbReference type="Proteomes" id="UP000282323"/>
    </source>
</evidence>
<evidence type="ECO:0000259" key="2">
    <source>
        <dbReference type="Pfam" id="PF06808"/>
    </source>
</evidence>
<keyword evidence="1" id="KW-0472">Membrane</keyword>
<feature type="transmembrane region" description="Helical" evidence="1">
    <location>
        <begin position="427"/>
        <end position="447"/>
    </location>
</feature>
<feature type="transmembrane region" description="Helical" evidence="1">
    <location>
        <begin position="27"/>
        <end position="44"/>
    </location>
</feature>
<keyword evidence="4" id="KW-1185">Reference proteome</keyword>
<gene>
    <name evidence="3" type="ORF">EA473_08230</name>
</gene>
<keyword evidence="1" id="KW-0812">Transmembrane</keyword>
<feature type="transmembrane region" description="Helical" evidence="1">
    <location>
        <begin position="608"/>
        <end position="631"/>
    </location>
</feature>
<feature type="transmembrane region" description="Helical" evidence="1">
    <location>
        <begin position="116"/>
        <end position="138"/>
    </location>
</feature>
<dbReference type="InterPro" id="IPR011853">
    <property type="entry name" value="TRAP_DctM-Dct_fused"/>
</dbReference>
<feature type="transmembrane region" description="Helical" evidence="1">
    <location>
        <begin position="546"/>
        <end position="563"/>
    </location>
</feature>
<feature type="transmembrane region" description="Helical" evidence="1">
    <location>
        <begin position="222"/>
        <end position="244"/>
    </location>
</feature>
<feature type="transmembrane region" description="Helical" evidence="1">
    <location>
        <begin position="383"/>
        <end position="406"/>
    </location>
</feature>
<feature type="domain" description="TRAP C4-dicarboxylate transport system permease DctM subunit" evidence="2">
    <location>
        <begin position="131"/>
        <end position="572"/>
    </location>
</feature>
<proteinExistence type="predicted"/>
<dbReference type="InterPro" id="IPR010656">
    <property type="entry name" value="DctM"/>
</dbReference>
<organism evidence="3 4">
    <name type="scientific">Natrarchaeobius chitinivorans</name>
    <dbReference type="NCBI Taxonomy" id="1679083"/>
    <lineage>
        <taxon>Archaea</taxon>
        <taxon>Methanobacteriati</taxon>
        <taxon>Methanobacteriota</taxon>
        <taxon>Stenosarchaea group</taxon>
        <taxon>Halobacteria</taxon>
        <taxon>Halobacteriales</taxon>
        <taxon>Natrialbaceae</taxon>
        <taxon>Natrarchaeobius</taxon>
    </lineage>
</organism>
<feature type="transmembrane region" description="Helical" evidence="1">
    <location>
        <begin position="453"/>
        <end position="479"/>
    </location>
</feature>
<dbReference type="OrthoDB" id="371890at2157"/>
<feature type="transmembrane region" description="Helical" evidence="1">
    <location>
        <begin position="486"/>
        <end position="506"/>
    </location>
</feature>
<dbReference type="NCBIfam" id="TIGR02123">
    <property type="entry name" value="TRAP_fused"/>
    <property type="match status" value="1"/>
</dbReference>
<sequence length="632" mass="68552">MNTVEKEYVDQESDRYSPSLETLTDKLIFAVGVFTGTLCIYFLYTRPVTEVEYTNAYIGLMFVLYFLLEAYRVPSVDNWSYKTWAKNVVFVVAMIAGIAGILYVQVMYDALAYERFAIYTTADTLAGAGILFATVVATHRAFGNIITGVVLFVIFFTVYGQYFPGILNHSGDSWTNWVSMTTLEFTGVYHMISQIGGTWIFIFLLWAGLIEELDFLEVLFDIGFLFGSLVKSGVAQTAVVASMLMGSITGSPMANIAVTGSFTIPLMKERGLSGRLAGAIESCASTGGMVLPPIMGSVAFIMANFLGIPYADIIIAAAIPALLFYGAIMVSVHLIVTNYPSDLNVDREIDRNTIIKKGTPMALSLIALIYMLVELRYPPGISGVYAIAILGISQLGVLAVVSDDIVAQFKQFAVQVIRGLVTGSVRMAPLTIILAGMGIVITSFNYTGMGYRISLSIVSLAAGSVILLLVLVMISAIVLGMGMPTVAAYLVTVTLIAPAMVEVGFAEITAHFYVFYFAMLATVTPPIALGPAIASQIAEADFIQTALTAAKISIPLFLLPYIFAFNEELLLIDGWNTAITFVQTMIGFVIICYVLFSSFSRWDRPARIGIRSTLFGTAFLILFSSQIIALIA</sequence>
<accession>A0A3N6NA34</accession>
<dbReference type="PANTHER" id="PTHR43849">
    <property type="entry name" value="BLL3936 PROTEIN"/>
    <property type="match status" value="1"/>
</dbReference>
<feature type="transmembrane region" description="Helical" evidence="1">
    <location>
        <begin position="85"/>
        <end position="104"/>
    </location>
</feature>
<name>A0A3N6NA34_NATCH</name>
<keyword evidence="1" id="KW-1133">Transmembrane helix</keyword>
<feature type="transmembrane region" description="Helical" evidence="1">
    <location>
        <begin position="575"/>
        <end position="596"/>
    </location>
</feature>
<evidence type="ECO:0000256" key="1">
    <source>
        <dbReference type="SAM" id="Phobius"/>
    </source>
</evidence>
<feature type="transmembrane region" description="Helical" evidence="1">
    <location>
        <begin position="187"/>
        <end position="210"/>
    </location>
</feature>
<feature type="transmembrane region" description="Helical" evidence="1">
    <location>
        <begin position="56"/>
        <end position="73"/>
    </location>
</feature>
<dbReference type="Pfam" id="PF06808">
    <property type="entry name" value="DctM"/>
    <property type="match status" value="1"/>
</dbReference>
<dbReference type="EMBL" id="REGA01000005">
    <property type="protein sequence ID" value="RQG95442.1"/>
    <property type="molecule type" value="Genomic_DNA"/>
</dbReference>
<feature type="transmembrane region" description="Helical" evidence="1">
    <location>
        <begin position="145"/>
        <end position="167"/>
    </location>
</feature>
<feature type="transmembrane region" description="Helical" evidence="1">
    <location>
        <begin position="313"/>
        <end position="337"/>
    </location>
</feature>
<dbReference type="Proteomes" id="UP000282323">
    <property type="component" value="Unassembled WGS sequence"/>
</dbReference>
<dbReference type="AlphaFoldDB" id="A0A3N6NA34"/>